<accession>A0A1H8SNB5</accession>
<evidence type="ECO:0000313" key="3">
    <source>
        <dbReference type="Proteomes" id="UP000199657"/>
    </source>
</evidence>
<dbReference type="AlphaFoldDB" id="A0A1H8SNB5"/>
<dbReference type="SMART" id="SM00953">
    <property type="entry name" value="RES"/>
    <property type="match status" value="1"/>
</dbReference>
<evidence type="ECO:0000259" key="1">
    <source>
        <dbReference type="SMART" id="SM00953"/>
    </source>
</evidence>
<proteinExistence type="predicted"/>
<dbReference type="Proteomes" id="UP000199657">
    <property type="component" value="Unassembled WGS sequence"/>
</dbReference>
<keyword evidence="3" id="KW-1185">Reference proteome</keyword>
<dbReference type="InterPro" id="IPR014914">
    <property type="entry name" value="RES_dom"/>
</dbReference>
<gene>
    <name evidence="2" type="ORF">SAMN04488052_10388</name>
</gene>
<dbReference type="OrthoDB" id="9795903at2"/>
<name>A0A1H8SNB5_9GAMM</name>
<feature type="domain" description="RES" evidence="1">
    <location>
        <begin position="73"/>
        <end position="202"/>
    </location>
</feature>
<reference evidence="2 3" key="1">
    <citation type="submission" date="2016-10" db="EMBL/GenBank/DDBJ databases">
        <authorList>
            <person name="de Groot N.N."/>
        </authorList>
    </citation>
    <scope>NUCLEOTIDE SEQUENCE [LARGE SCALE GENOMIC DNA]</scope>
    <source>
        <strain evidence="2 3">CGMCC 1.6291</strain>
    </source>
</reference>
<evidence type="ECO:0000313" key="2">
    <source>
        <dbReference type="EMBL" id="SEO80121.1"/>
    </source>
</evidence>
<sequence>MDELLTRITDFDRRVSRNVVGLRTSQDLFDDLTDGDAGLSYTAAALEAQVKGELAPPDQLSRAFLYATAVEYPFRTEPWHQSRYSDGTFPVWYASLDKATTIAETGYHMARHELAVEGVSEVVVRERAVYTVHCRALLIDLSGQGDAHPELVHGTDYGFTQALGRRISHEGHPGLLAPSARHPGGTNTVIFRQAVLSAPQLACYLRYLFDPRTGELVVERSPGTVYQRLWF</sequence>
<dbReference type="RefSeq" id="WP_091642189.1">
    <property type="nucleotide sequence ID" value="NZ_FOEG01000003.1"/>
</dbReference>
<dbReference type="Pfam" id="PF08808">
    <property type="entry name" value="RES"/>
    <property type="match status" value="1"/>
</dbReference>
<organism evidence="2 3">
    <name type="scientific">Aquisalimonas asiatica</name>
    <dbReference type="NCBI Taxonomy" id="406100"/>
    <lineage>
        <taxon>Bacteria</taxon>
        <taxon>Pseudomonadati</taxon>
        <taxon>Pseudomonadota</taxon>
        <taxon>Gammaproteobacteria</taxon>
        <taxon>Chromatiales</taxon>
        <taxon>Ectothiorhodospiraceae</taxon>
        <taxon>Aquisalimonas</taxon>
    </lineage>
</organism>
<protein>
    <submittedName>
        <fullName evidence="2">RES domain-containing protein</fullName>
    </submittedName>
</protein>
<dbReference type="EMBL" id="FOEG01000003">
    <property type="protein sequence ID" value="SEO80121.1"/>
    <property type="molecule type" value="Genomic_DNA"/>
</dbReference>
<dbReference type="STRING" id="406100.SAMN04488052_10388"/>